<keyword evidence="2" id="KW-1185">Reference proteome</keyword>
<gene>
    <name evidence="1" type="ORF">PSTG_01680</name>
</gene>
<organism evidence="1 2">
    <name type="scientific">Puccinia striiformis f. sp. tritici PST-78</name>
    <dbReference type="NCBI Taxonomy" id="1165861"/>
    <lineage>
        <taxon>Eukaryota</taxon>
        <taxon>Fungi</taxon>
        <taxon>Dikarya</taxon>
        <taxon>Basidiomycota</taxon>
        <taxon>Pucciniomycotina</taxon>
        <taxon>Pucciniomycetes</taxon>
        <taxon>Pucciniales</taxon>
        <taxon>Pucciniaceae</taxon>
        <taxon>Puccinia</taxon>
    </lineage>
</organism>
<dbReference type="AlphaFoldDB" id="A0A0L0W0L1"/>
<evidence type="ECO:0000313" key="1">
    <source>
        <dbReference type="EMBL" id="KNF05051.1"/>
    </source>
</evidence>
<sequence>MSPTWAHHSLGHVGPSMELPDNLEFTSQELFGSKGSQLGMFLNQWRMILELPQKYLSCGNEIITVLKSKGAY</sequence>
<accession>A0A0L0W0L1</accession>
<name>A0A0L0W0L1_9BASI</name>
<protein>
    <submittedName>
        <fullName evidence="1">Uncharacterized protein</fullName>
    </submittedName>
</protein>
<reference evidence="2" key="1">
    <citation type="submission" date="2014-03" db="EMBL/GenBank/DDBJ databases">
        <title>The Genome Sequence of Puccinia striiformis f. sp. tritici PST-78.</title>
        <authorList>
            <consortium name="The Broad Institute Genome Sequencing Platform"/>
            <person name="Cuomo C."/>
            <person name="Hulbert S."/>
            <person name="Chen X."/>
            <person name="Walker B."/>
            <person name="Young S.K."/>
            <person name="Zeng Q."/>
            <person name="Gargeya S."/>
            <person name="Fitzgerald M."/>
            <person name="Haas B."/>
            <person name="Abouelleil A."/>
            <person name="Alvarado L."/>
            <person name="Arachchi H.M."/>
            <person name="Berlin A.M."/>
            <person name="Chapman S.B."/>
            <person name="Goldberg J."/>
            <person name="Griggs A."/>
            <person name="Gujja S."/>
            <person name="Hansen M."/>
            <person name="Howarth C."/>
            <person name="Imamovic A."/>
            <person name="Larimer J."/>
            <person name="McCowan C."/>
            <person name="Montmayeur A."/>
            <person name="Murphy C."/>
            <person name="Neiman D."/>
            <person name="Pearson M."/>
            <person name="Priest M."/>
            <person name="Roberts A."/>
            <person name="Saif S."/>
            <person name="Shea T."/>
            <person name="Sisk P."/>
            <person name="Sykes S."/>
            <person name="Wortman J."/>
            <person name="Nusbaum C."/>
            <person name="Birren B."/>
        </authorList>
    </citation>
    <scope>NUCLEOTIDE SEQUENCE [LARGE SCALE GENOMIC DNA]</scope>
    <source>
        <strain evidence="2">race PST-78</strain>
    </source>
</reference>
<proteinExistence type="predicted"/>
<comment type="caution">
    <text evidence="1">The sequence shown here is derived from an EMBL/GenBank/DDBJ whole genome shotgun (WGS) entry which is preliminary data.</text>
</comment>
<evidence type="ECO:0000313" key="2">
    <source>
        <dbReference type="Proteomes" id="UP000054564"/>
    </source>
</evidence>
<dbReference type="EMBL" id="AJIL01000009">
    <property type="protein sequence ID" value="KNF05051.1"/>
    <property type="molecule type" value="Genomic_DNA"/>
</dbReference>
<dbReference type="Proteomes" id="UP000054564">
    <property type="component" value="Unassembled WGS sequence"/>
</dbReference>